<comment type="caution">
    <text evidence="1">The sequence shown here is derived from an EMBL/GenBank/DDBJ whole genome shotgun (WGS) entry which is preliminary data.</text>
</comment>
<evidence type="ECO:0000313" key="1">
    <source>
        <dbReference type="EMBL" id="GAB56619.1"/>
    </source>
</evidence>
<reference evidence="1 2" key="1">
    <citation type="journal article" date="2012" name="J. Bacteriol.">
        <title>Genome sequence of proteorhodopsin-containing sea ice bacterium Glaciecola punicea ACAM 611T.</title>
        <authorList>
            <person name="Qin Q.-L."/>
            <person name="Xie B.-B."/>
            <person name="Shu Y.-L."/>
            <person name="Rong J.-C."/>
            <person name="Zhao D.-L."/>
            <person name="Zhang X.-Y."/>
            <person name="Chen X.-L."/>
            <person name="Zhou B.-C."/>
            <person name="Zhanga Y.-Z."/>
        </authorList>
    </citation>
    <scope>NUCLEOTIDE SEQUENCE [LARGE SCALE GENOMIC DNA]</scope>
    <source>
        <strain evidence="1 2">ACAM 611</strain>
    </source>
</reference>
<name>H5TE92_9ALTE</name>
<sequence>MPTKTFEAMENCYSGIWANSQYAGVVSAGEDPLIFAEL</sequence>
<organism evidence="1 2">
    <name type="scientific">Glaciecola punicea ACAM 611</name>
    <dbReference type="NCBI Taxonomy" id="1121923"/>
    <lineage>
        <taxon>Bacteria</taxon>
        <taxon>Pseudomonadati</taxon>
        <taxon>Pseudomonadota</taxon>
        <taxon>Gammaproteobacteria</taxon>
        <taxon>Alteromonadales</taxon>
        <taxon>Alteromonadaceae</taxon>
        <taxon>Glaciecola</taxon>
    </lineage>
</organism>
<accession>H5TE92</accession>
<protein>
    <submittedName>
        <fullName evidence="1">Uncharacterized protein</fullName>
    </submittedName>
</protein>
<gene>
    <name evidence="1" type="ORF">GPUN_2504</name>
</gene>
<evidence type="ECO:0000313" key="2">
    <source>
        <dbReference type="Proteomes" id="UP000053586"/>
    </source>
</evidence>
<dbReference type="EMBL" id="BAET01000030">
    <property type="protein sequence ID" value="GAB56619.1"/>
    <property type="molecule type" value="Genomic_DNA"/>
</dbReference>
<dbReference type="AlphaFoldDB" id="H5TE92"/>
<dbReference type="Proteomes" id="UP000053586">
    <property type="component" value="Unassembled WGS sequence"/>
</dbReference>
<keyword evidence="2" id="KW-1185">Reference proteome</keyword>
<proteinExistence type="predicted"/>
<reference evidence="1 2" key="2">
    <citation type="journal article" date="2017" name="Antonie Van Leeuwenhoek">
        <title>Rhizobium rhizosphaerae sp. nov., a novel species isolated from rice rhizosphere.</title>
        <authorList>
            <person name="Zhao J.J."/>
            <person name="Zhang J."/>
            <person name="Zhang R.J."/>
            <person name="Zhang C.W."/>
            <person name="Yin H.Q."/>
            <person name="Zhang X.X."/>
        </authorList>
    </citation>
    <scope>NUCLEOTIDE SEQUENCE [LARGE SCALE GENOMIC DNA]</scope>
    <source>
        <strain evidence="1 2">ACAM 611</strain>
    </source>
</reference>